<comment type="function">
    <text evidence="4 5">This protein binds to 23S rRNA in the presence of protein L20.</text>
</comment>
<evidence type="ECO:0000313" key="7">
    <source>
        <dbReference type="Proteomes" id="UP000034664"/>
    </source>
</evidence>
<evidence type="ECO:0000256" key="5">
    <source>
        <dbReference type="RuleBase" id="RU000562"/>
    </source>
</evidence>
<comment type="subunit">
    <text evidence="4">Part of the 50S ribosomal subunit. Contacts protein L20.</text>
</comment>
<keyword evidence="4 5" id="KW-0694">RNA-binding</keyword>
<organism evidence="6 7">
    <name type="scientific">Candidatus Roizmanbacteria bacterium GW2011_GWB1_40_7</name>
    <dbReference type="NCBI Taxonomy" id="1618482"/>
    <lineage>
        <taxon>Bacteria</taxon>
        <taxon>Candidatus Roizmaniibacteriota</taxon>
    </lineage>
</organism>
<name>A0A0G0T6E5_9BACT</name>
<dbReference type="InterPro" id="IPR001787">
    <property type="entry name" value="Ribosomal_bL21"/>
</dbReference>
<dbReference type="EMBL" id="LBZM01000052">
    <property type="protein sequence ID" value="KKR70286.1"/>
    <property type="molecule type" value="Genomic_DNA"/>
</dbReference>
<accession>A0A0G0T6E5</accession>
<comment type="similarity">
    <text evidence="1 4 5">Belongs to the bacterial ribosomal protein bL21 family.</text>
</comment>
<evidence type="ECO:0000256" key="1">
    <source>
        <dbReference type="ARBA" id="ARBA00008563"/>
    </source>
</evidence>
<keyword evidence="4 5" id="KW-0699">rRNA-binding</keyword>
<comment type="caution">
    <text evidence="6">The sequence shown here is derived from an EMBL/GenBank/DDBJ whole genome shotgun (WGS) entry which is preliminary data.</text>
</comment>
<dbReference type="InterPro" id="IPR028909">
    <property type="entry name" value="bL21-like"/>
</dbReference>
<evidence type="ECO:0000256" key="4">
    <source>
        <dbReference type="HAMAP-Rule" id="MF_01363"/>
    </source>
</evidence>
<dbReference type="GO" id="GO:1990904">
    <property type="term" value="C:ribonucleoprotein complex"/>
    <property type="evidence" value="ECO:0007669"/>
    <property type="project" value="UniProtKB-KW"/>
</dbReference>
<dbReference type="GO" id="GO:0005737">
    <property type="term" value="C:cytoplasm"/>
    <property type="evidence" value="ECO:0007669"/>
    <property type="project" value="UniProtKB-ARBA"/>
</dbReference>
<dbReference type="NCBIfam" id="TIGR00061">
    <property type="entry name" value="L21"/>
    <property type="match status" value="1"/>
</dbReference>
<evidence type="ECO:0000313" key="6">
    <source>
        <dbReference type="EMBL" id="KKR70286.1"/>
    </source>
</evidence>
<dbReference type="PANTHER" id="PTHR21349:SF0">
    <property type="entry name" value="LARGE RIBOSOMAL SUBUNIT PROTEIN BL21M"/>
    <property type="match status" value="1"/>
</dbReference>
<dbReference type="InterPro" id="IPR036164">
    <property type="entry name" value="bL21-like_sf"/>
</dbReference>
<dbReference type="HAMAP" id="MF_01363">
    <property type="entry name" value="Ribosomal_bL21"/>
    <property type="match status" value="1"/>
</dbReference>
<dbReference type="SUPFAM" id="SSF141091">
    <property type="entry name" value="L21p-like"/>
    <property type="match status" value="1"/>
</dbReference>
<dbReference type="PATRIC" id="fig|1618482.3.peg.1229"/>
<keyword evidence="3 4" id="KW-0687">Ribonucleoprotein</keyword>
<sequence>MKLAVIKTGGKQYIVKEGDRLKVEKINAPEGDNFDFDKVLLIADKEVNIGTPFVEGAKVTAKVSKQGRTRKIVVFHYHSKTRYKKKAGHRQHFTEVEILKIK</sequence>
<protein>
    <recommendedName>
        <fullName evidence="4">Large ribosomal subunit protein bL21</fullName>
    </recommendedName>
</protein>
<gene>
    <name evidence="4" type="primary">rplU</name>
    <name evidence="6" type="ORF">UU14_C0052G0001</name>
</gene>
<dbReference type="GO" id="GO:0006412">
    <property type="term" value="P:translation"/>
    <property type="evidence" value="ECO:0007669"/>
    <property type="project" value="UniProtKB-UniRule"/>
</dbReference>
<dbReference type="PANTHER" id="PTHR21349">
    <property type="entry name" value="50S RIBOSOMAL PROTEIN L21"/>
    <property type="match status" value="1"/>
</dbReference>
<dbReference type="GO" id="GO:0019843">
    <property type="term" value="F:rRNA binding"/>
    <property type="evidence" value="ECO:0007669"/>
    <property type="project" value="UniProtKB-UniRule"/>
</dbReference>
<dbReference type="AlphaFoldDB" id="A0A0G0T6E5"/>
<dbReference type="Pfam" id="PF00829">
    <property type="entry name" value="Ribosomal_L21p"/>
    <property type="match status" value="1"/>
</dbReference>
<dbReference type="GO" id="GO:0005840">
    <property type="term" value="C:ribosome"/>
    <property type="evidence" value="ECO:0007669"/>
    <property type="project" value="UniProtKB-KW"/>
</dbReference>
<dbReference type="GO" id="GO:0003735">
    <property type="term" value="F:structural constituent of ribosome"/>
    <property type="evidence" value="ECO:0007669"/>
    <property type="project" value="InterPro"/>
</dbReference>
<keyword evidence="2 4" id="KW-0689">Ribosomal protein</keyword>
<evidence type="ECO:0000256" key="2">
    <source>
        <dbReference type="ARBA" id="ARBA00022980"/>
    </source>
</evidence>
<reference evidence="6 7" key="1">
    <citation type="journal article" date="2015" name="Nature">
        <title>rRNA introns, odd ribosomes, and small enigmatic genomes across a large radiation of phyla.</title>
        <authorList>
            <person name="Brown C.T."/>
            <person name="Hug L.A."/>
            <person name="Thomas B.C."/>
            <person name="Sharon I."/>
            <person name="Castelle C.J."/>
            <person name="Singh A."/>
            <person name="Wilkins M.J."/>
            <person name="Williams K.H."/>
            <person name="Banfield J.F."/>
        </authorList>
    </citation>
    <scope>NUCLEOTIDE SEQUENCE [LARGE SCALE GENOMIC DNA]</scope>
</reference>
<dbReference type="Proteomes" id="UP000034664">
    <property type="component" value="Unassembled WGS sequence"/>
</dbReference>
<evidence type="ECO:0000256" key="3">
    <source>
        <dbReference type="ARBA" id="ARBA00023274"/>
    </source>
</evidence>
<proteinExistence type="inferred from homology"/>